<dbReference type="PROSITE" id="PS00198">
    <property type="entry name" value="4FE4S_FER_1"/>
    <property type="match status" value="2"/>
</dbReference>
<dbReference type="PROSITE" id="PS51379">
    <property type="entry name" value="4FE4S_FER_2"/>
    <property type="match status" value="2"/>
</dbReference>
<dbReference type="PANTHER" id="PTHR47153">
    <property type="entry name" value="LACTATE UTILIZATION PROTEIN B"/>
    <property type="match status" value="1"/>
</dbReference>
<protein>
    <recommendedName>
        <fullName evidence="1">4Fe-4S ferredoxin-type domain-containing protein</fullName>
    </recommendedName>
</protein>
<feature type="domain" description="4Fe-4S ferredoxin-type" evidence="1">
    <location>
        <begin position="305"/>
        <end position="337"/>
    </location>
</feature>
<gene>
    <name evidence="2" type="ORF">LCGC14_1600290</name>
</gene>
<dbReference type="AlphaFoldDB" id="A0A0F9KS02"/>
<dbReference type="PANTHER" id="PTHR47153:SF2">
    <property type="entry name" value="LACTATE UTILIZATION PROTEIN B"/>
    <property type="match status" value="1"/>
</dbReference>
<organism evidence="2">
    <name type="scientific">marine sediment metagenome</name>
    <dbReference type="NCBI Taxonomy" id="412755"/>
    <lineage>
        <taxon>unclassified sequences</taxon>
        <taxon>metagenomes</taxon>
        <taxon>ecological metagenomes</taxon>
    </lineage>
</organism>
<dbReference type="GO" id="GO:0006089">
    <property type="term" value="P:lactate metabolic process"/>
    <property type="evidence" value="ECO:0007669"/>
    <property type="project" value="InterPro"/>
</dbReference>
<dbReference type="EMBL" id="LAZR01012826">
    <property type="protein sequence ID" value="KKM24913.1"/>
    <property type="molecule type" value="Genomic_DNA"/>
</dbReference>
<reference evidence="2" key="1">
    <citation type="journal article" date="2015" name="Nature">
        <title>Complex archaea that bridge the gap between prokaryotes and eukaryotes.</title>
        <authorList>
            <person name="Spang A."/>
            <person name="Saw J.H."/>
            <person name="Jorgensen S.L."/>
            <person name="Zaremba-Niedzwiedzka K."/>
            <person name="Martijn J."/>
            <person name="Lind A.E."/>
            <person name="van Eijk R."/>
            <person name="Schleper C."/>
            <person name="Guy L."/>
            <person name="Ettema T.J."/>
        </authorList>
    </citation>
    <scope>NUCLEOTIDE SEQUENCE</scope>
</reference>
<evidence type="ECO:0000259" key="1">
    <source>
        <dbReference type="PROSITE" id="PS51379"/>
    </source>
</evidence>
<dbReference type="SUPFAM" id="SSF46548">
    <property type="entry name" value="alpha-helical ferredoxin"/>
    <property type="match status" value="1"/>
</dbReference>
<accession>A0A0F9KS02</accession>
<dbReference type="Gene3D" id="3.30.70.20">
    <property type="match status" value="1"/>
</dbReference>
<feature type="domain" description="4Fe-4S ferredoxin-type" evidence="1">
    <location>
        <begin position="263"/>
        <end position="293"/>
    </location>
</feature>
<sequence length="413" mass="46516">MVEPAAGQRRAAGIVARRESPLDLESIKTQLGEIRRHCRDNQASLMEEYKKNVVQFAGVEWTVAPDAAQAASYIKQVAGRTDLVSINKSNVVVNELRPQLEAAGLRTYVRYFKEFDAFEKKVEDYWGLSGFHEKGMVESFDVARTFTHLKSGQVRDYIAVVGVNAVSAADGSAFFLQHMSNISKDLQQAKKIVIVVCPEKIVKDRPAALLQTRSMGVFGLESILLDLGPKEVEKYDFEGLPTITADRELHVLILDNGRTEIFARRYRDLFLCMDCRACARQCPIGQHMDLGGMLWSPKNYLLGFLQGRVDTTEACLHCGCCEVDCPVDIDIPALIWRAQAEHYAKHGRSWKKQLMDQPELLAKVGSMTAPLSNWASSPSLCRRIMEAVIGIHRNARLPAFHRRTLKKWVNHRD</sequence>
<evidence type="ECO:0000313" key="2">
    <source>
        <dbReference type="EMBL" id="KKM24913.1"/>
    </source>
</evidence>
<dbReference type="InterPro" id="IPR004452">
    <property type="entry name" value="LutB/LldF"/>
</dbReference>
<dbReference type="InterPro" id="IPR017900">
    <property type="entry name" value="4Fe4S_Fe_S_CS"/>
</dbReference>
<name>A0A0F9KS02_9ZZZZ</name>
<dbReference type="InterPro" id="IPR017896">
    <property type="entry name" value="4Fe4S_Fe-S-bd"/>
</dbReference>
<comment type="caution">
    <text evidence="2">The sequence shown here is derived from an EMBL/GenBank/DDBJ whole genome shotgun (WGS) entry which is preliminary data.</text>
</comment>
<proteinExistence type="predicted"/>